<reference evidence="6 7" key="1">
    <citation type="submission" date="2020-04" db="EMBL/GenBank/DDBJ databases">
        <title>Novel Paenibacillus strain UniB2 isolated from commercial digestive syrup.</title>
        <authorList>
            <person name="Thorat V."/>
            <person name="Kirdat K."/>
            <person name="Tiwarekar B."/>
            <person name="Yadav A."/>
        </authorList>
    </citation>
    <scope>NUCLEOTIDE SEQUENCE [LARGE SCALE GENOMIC DNA]</scope>
    <source>
        <strain evidence="6 7">UniB2</strain>
    </source>
</reference>
<dbReference type="PROSITE" id="PS01124">
    <property type="entry name" value="HTH_ARAC_FAMILY_2"/>
    <property type="match status" value="1"/>
</dbReference>
<dbReference type="PANTHER" id="PTHR43280">
    <property type="entry name" value="ARAC-FAMILY TRANSCRIPTIONAL REGULATOR"/>
    <property type="match status" value="1"/>
</dbReference>
<dbReference type="RefSeq" id="WP_168909465.1">
    <property type="nucleotide sequence ID" value="NZ_CP051428.1"/>
</dbReference>
<evidence type="ECO:0000256" key="3">
    <source>
        <dbReference type="ARBA" id="ARBA00023163"/>
    </source>
</evidence>
<dbReference type="SMART" id="SM00342">
    <property type="entry name" value="HTH_ARAC"/>
    <property type="match status" value="1"/>
</dbReference>
<feature type="region of interest" description="Disordered" evidence="4">
    <location>
        <begin position="739"/>
        <end position="761"/>
    </location>
</feature>
<dbReference type="InterPro" id="IPR018060">
    <property type="entry name" value="HTH_AraC"/>
</dbReference>
<dbReference type="PANTHER" id="PTHR43280:SF2">
    <property type="entry name" value="HTH-TYPE TRANSCRIPTIONAL REGULATOR EXSA"/>
    <property type="match status" value="1"/>
</dbReference>
<evidence type="ECO:0000256" key="2">
    <source>
        <dbReference type="ARBA" id="ARBA00023125"/>
    </source>
</evidence>
<dbReference type="AlphaFoldDB" id="A0A6H2H3D8"/>
<evidence type="ECO:0000313" key="6">
    <source>
        <dbReference type="EMBL" id="QJC53936.1"/>
    </source>
</evidence>
<dbReference type="GO" id="GO:0043565">
    <property type="term" value="F:sequence-specific DNA binding"/>
    <property type="evidence" value="ECO:0007669"/>
    <property type="project" value="InterPro"/>
</dbReference>
<keyword evidence="2" id="KW-0238">DNA-binding</keyword>
<keyword evidence="7" id="KW-1185">Reference proteome</keyword>
<dbReference type="SUPFAM" id="SSF46689">
    <property type="entry name" value="Homeodomain-like"/>
    <property type="match status" value="2"/>
</dbReference>
<accession>A0A6H2H3D8</accession>
<organism evidence="6 7">
    <name type="scientific">Paenibacillus albicereus</name>
    <dbReference type="NCBI Taxonomy" id="2726185"/>
    <lineage>
        <taxon>Bacteria</taxon>
        <taxon>Bacillati</taxon>
        <taxon>Bacillota</taxon>
        <taxon>Bacilli</taxon>
        <taxon>Bacillales</taxon>
        <taxon>Paenibacillaceae</taxon>
        <taxon>Paenibacillus</taxon>
    </lineage>
</organism>
<dbReference type="Gene3D" id="1.10.10.60">
    <property type="entry name" value="Homeodomain-like"/>
    <property type="match status" value="2"/>
</dbReference>
<dbReference type="KEGG" id="palr:HGI30_22015"/>
<dbReference type="CDD" id="cd18774">
    <property type="entry name" value="PDC2_HK_sensor"/>
    <property type="match status" value="1"/>
</dbReference>
<protein>
    <submittedName>
        <fullName evidence="6">AraC family transcriptional regulator</fullName>
    </submittedName>
</protein>
<evidence type="ECO:0000256" key="1">
    <source>
        <dbReference type="ARBA" id="ARBA00023015"/>
    </source>
</evidence>
<dbReference type="Pfam" id="PF12833">
    <property type="entry name" value="HTH_18"/>
    <property type="match status" value="1"/>
</dbReference>
<gene>
    <name evidence="6" type="ORF">HGI30_22015</name>
</gene>
<dbReference type="PROSITE" id="PS00041">
    <property type="entry name" value="HTH_ARAC_FAMILY_1"/>
    <property type="match status" value="1"/>
</dbReference>
<proteinExistence type="predicted"/>
<dbReference type="GO" id="GO:0003700">
    <property type="term" value="F:DNA-binding transcription factor activity"/>
    <property type="evidence" value="ECO:0007669"/>
    <property type="project" value="InterPro"/>
</dbReference>
<keyword evidence="1" id="KW-0805">Transcription regulation</keyword>
<evidence type="ECO:0000313" key="7">
    <source>
        <dbReference type="Proteomes" id="UP000502136"/>
    </source>
</evidence>
<dbReference type="InterPro" id="IPR009057">
    <property type="entry name" value="Homeodomain-like_sf"/>
</dbReference>
<feature type="domain" description="HTH araC/xylS-type" evidence="5">
    <location>
        <begin position="652"/>
        <end position="751"/>
    </location>
</feature>
<name>A0A6H2H3D8_9BACL</name>
<keyword evidence="3" id="KW-0804">Transcription</keyword>
<sequence>MSYLKSRLFLNYALSYLLILLVPLLLFAGAISQSATGNLQREVERAHYNQLAQARHSVDSRMGELSMIATRIAYDTRLTDYRTHDPYSSSEAIQALDQYLATSAMIGELFLYFHGDDRIFSSKGMSGLDVFHERYAFHNWPPGTVEKDLDQAKFPAMRPADLVQRTAGLQQSMLAYMVPITPNSPNPHATVLYLIEESQVGDLIASILGSYQGSTYVFDDKGQVLTATRRGESLGQEDIRRLFRQPEGTHSLELNDTEHSVVSVKSEQNGWTYVTAVPSRQFFSGVVELRNILVLLLGAVAAGGAGLALLMARRHYGPISDLAAYASSSARQPGAAKAADELSRIRSVLQYSSRMADLQEPYARNHFLLMLLKYGGSGSVSSELLQALQLGFEQDRYAVLVAGWEEEERPEAGSVYGRLHRLGIPEAEAAVYGVELPEPRRMAFIVGMRGEDDGVAGASAPDGARSEGDGATDRLGGVLEKLQACLADAGAIRATIGAGRLYEGSGSLSQSYIEALSAFESAQAAGAGTARRFDAIRELREEASWLPAGPLLKLAQALKQGSYEVAAATIAECVAAIRASGASAPLLRAMGYEVQGTMLRAAPELGPLARELPPPAAFRSPDALEQALLGLAALICTQADSRSLTEERSLMDRALQHIHERYADHSLSLEAVADEHGISPSHFSRSFKEKTGLNFTAYVWQLRIDEVKRQLDATSDPLKDIIQRVGYLDTPNFIRKFKKETGMTPGQYRKRGEPGGGSGAE</sequence>
<dbReference type="InterPro" id="IPR018062">
    <property type="entry name" value="HTH_AraC-typ_CS"/>
</dbReference>
<evidence type="ECO:0000256" key="4">
    <source>
        <dbReference type="SAM" id="MobiDB-lite"/>
    </source>
</evidence>
<dbReference type="EMBL" id="CP051428">
    <property type="protein sequence ID" value="QJC53936.1"/>
    <property type="molecule type" value="Genomic_DNA"/>
</dbReference>
<dbReference type="Proteomes" id="UP000502136">
    <property type="component" value="Chromosome"/>
</dbReference>
<evidence type="ECO:0000259" key="5">
    <source>
        <dbReference type="PROSITE" id="PS01124"/>
    </source>
</evidence>